<sequence>MMTMNIFRRWFTRLCFFLGLLTVPMFSWGADIVLNAHHTEAITSVFHHEQASVYVSTSRDGTIRTWVPGSFKTRHAYQLTNGSIEQAIPHPTRPDIAVLIRRQDGSYELNSINVNDGSRNFAIQLDDTPIHIAYSPQGSFLAYSMPRWDSLSLHNAATGRRLNLLQSVGGIMSFFTFSRSEANIMTYQASTGEITYFDVNSGRQLSRSGSTANLSHVGMMGTRFMVGARAGQLLVIDVVNGRTVSSTPVTAPIQLLLTDADSATIGAVTMRGSSTILQEWAFSGSSLIPTRYTPAGLPSVIRRAQYHGQALITASADHTLHWHHRQEAVHRDFSASTLQPVTGIARSDGRLHLSTSQGIVTIESDIFERSLARSVGISRLDSTTSAPPRTGDNGLVQLGSDRILVYPATTSRNLSFFTWSPEDDIYHETAIRITDPVTATFTDQETLLLVTNQGSVLGIDPAELTQRFEFQNIDVQTALMLNDKLITGKSRTSGFETPLLSIDPATMETVPVDNPAVMVFAMAQDPQRNLLYTLSLQQSQGESETVLRVHPGNNIEQSRIIARHEGEDMAAGLFFDPGRRRVYTTLGSERLMYWNGTRMIQMQPNRQMPRTVQAHEDLVWAVNRNGSVSFWQAVNGVYLGSLAVLDNNNWVFISSEGGFLSSVDFNVDRGLSLPASPRAPGEMIERYRVPVPF</sequence>
<dbReference type="KEGG" id="sfc:Spiaf_1992"/>
<accession>H9UKJ9</accession>
<dbReference type="Proteomes" id="UP000007383">
    <property type="component" value="Chromosome"/>
</dbReference>
<dbReference type="SUPFAM" id="SSF50969">
    <property type="entry name" value="YVTN repeat-like/Quinoprotein amine dehydrogenase"/>
    <property type="match status" value="2"/>
</dbReference>
<dbReference type="eggNOG" id="ENOG5034689">
    <property type="taxonomic scope" value="Bacteria"/>
</dbReference>
<dbReference type="InterPro" id="IPR015943">
    <property type="entry name" value="WD40/YVTN_repeat-like_dom_sf"/>
</dbReference>
<dbReference type="PROSITE" id="PS50082">
    <property type="entry name" value="WD_REPEATS_2"/>
    <property type="match status" value="1"/>
</dbReference>
<evidence type="ECO:0000256" key="1">
    <source>
        <dbReference type="PROSITE-ProRule" id="PRU00221"/>
    </source>
</evidence>
<dbReference type="AlphaFoldDB" id="H9UKJ9"/>
<dbReference type="EMBL" id="CP003282">
    <property type="protein sequence ID" value="AFG38042.1"/>
    <property type="molecule type" value="Genomic_DNA"/>
</dbReference>
<dbReference type="InterPro" id="IPR001680">
    <property type="entry name" value="WD40_rpt"/>
</dbReference>
<proteinExistence type="predicted"/>
<keyword evidence="3" id="KW-1185">Reference proteome</keyword>
<evidence type="ECO:0000313" key="2">
    <source>
        <dbReference type="EMBL" id="AFG38042.1"/>
    </source>
</evidence>
<reference evidence="3" key="1">
    <citation type="journal article" date="2013" name="Stand. Genomic Sci.">
        <title>Complete genome sequence of the halophilic bacterium Spirochaeta africana type strain (Z-7692(T)) from the alkaline Lake Magadi in the East African Rift.</title>
        <authorList>
            <person name="Liolos K."/>
            <person name="Abt B."/>
            <person name="Scheuner C."/>
            <person name="Teshima H."/>
            <person name="Held B."/>
            <person name="Lapidus A."/>
            <person name="Nolan M."/>
            <person name="Lucas S."/>
            <person name="Deshpande S."/>
            <person name="Cheng J.F."/>
            <person name="Tapia R."/>
            <person name="Goodwin L.A."/>
            <person name="Pitluck S."/>
            <person name="Pagani I."/>
            <person name="Ivanova N."/>
            <person name="Mavromatis K."/>
            <person name="Mikhailova N."/>
            <person name="Huntemann M."/>
            <person name="Pati A."/>
            <person name="Chen A."/>
            <person name="Palaniappan K."/>
            <person name="Land M."/>
            <person name="Rohde M."/>
            <person name="Tindall B.J."/>
            <person name="Detter J.C."/>
            <person name="Goker M."/>
            <person name="Bristow J."/>
            <person name="Eisen J.A."/>
            <person name="Markowitz V."/>
            <person name="Hugenholtz P."/>
            <person name="Woyke T."/>
            <person name="Klenk H.P."/>
            <person name="Kyrpides N.C."/>
        </authorList>
    </citation>
    <scope>NUCLEOTIDE SEQUENCE</scope>
    <source>
        <strain evidence="3">ATCC 700263 / DSM 8902 / Z-7692</strain>
    </source>
</reference>
<evidence type="ECO:0000313" key="3">
    <source>
        <dbReference type="Proteomes" id="UP000007383"/>
    </source>
</evidence>
<dbReference type="Gene3D" id="2.130.10.10">
    <property type="entry name" value="YVTN repeat-like/Quinoprotein amine dehydrogenase"/>
    <property type="match status" value="1"/>
</dbReference>
<dbReference type="HOGENOM" id="CLU_417908_0_0_12"/>
<name>H9UKJ9_SPIAZ</name>
<gene>
    <name evidence="2" type="ordered locus">Spiaf_1992</name>
</gene>
<dbReference type="InterPro" id="IPR011044">
    <property type="entry name" value="Quino_amine_DH_bsu"/>
</dbReference>
<protein>
    <submittedName>
        <fullName evidence="2">WD40 repeat-containing protein</fullName>
    </submittedName>
</protein>
<feature type="repeat" description="WD" evidence="1">
    <location>
        <begin position="35"/>
        <end position="66"/>
    </location>
</feature>
<organism evidence="2 3">
    <name type="scientific">Spirochaeta africana (strain ATCC 700263 / DSM 8902 / Z-7692)</name>
    <dbReference type="NCBI Taxonomy" id="889378"/>
    <lineage>
        <taxon>Bacteria</taxon>
        <taxon>Pseudomonadati</taxon>
        <taxon>Spirochaetota</taxon>
        <taxon>Spirochaetia</taxon>
        <taxon>Spirochaetales</taxon>
        <taxon>Spirochaetaceae</taxon>
        <taxon>Spirochaeta</taxon>
    </lineage>
</organism>
<dbReference type="PATRIC" id="fig|889378.3.peg.1978"/>
<keyword evidence="1" id="KW-0853">WD repeat</keyword>
<dbReference type="STRING" id="889378.Spiaf_1992"/>